<dbReference type="InParanoid" id="A0A1S3IYN5"/>
<evidence type="ECO:0000256" key="1">
    <source>
        <dbReference type="SAM" id="MobiDB-lite"/>
    </source>
</evidence>
<name>A0A1S3IYN5_LINAN</name>
<dbReference type="KEGG" id="lak:106168706"/>
<proteinExistence type="predicted"/>
<keyword evidence="2" id="KW-1185">Reference proteome</keyword>
<sequence length="279" mass="32061">MTAKQTSCPRRHRRHEDAARTEEEDEEYMHHHIVLTEDWLRELQVATPLGGRDGEEEDAVPPLMRQIQTNRREKAPQRGQNPQLGFFEFPRKRLEKKMSYRFINFPDEGGVSSKVARPSRTDLERELPELVTGALKLMKKKATHKDLLYVKKPFTKHSRSLSFPQPTNVSRNYVDQNTVSGYRLPSHLPGDVNYFPARAQLPNNGVGADTDTFVRAWVQSGSATDDFLNKLDCPNAGRENKSSRVNQKPVQTNVRKIDIKVPVDVTECRVWNKKRSTQS</sequence>
<protein>
    <submittedName>
        <fullName evidence="3">Uncharacterized protein LOC106168706</fullName>
    </submittedName>
</protein>
<dbReference type="RefSeq" id="XP_013403320.1">
    <property type="nucleotide sequence ID" value="XM_013547866.1"/>
</dbReference>
<evidence type="ECO:0000313" key="3">
    <source>
        <dbReference type="RefSeq" id="XP_013403320.1"/>
    </source>
</evidence>
<dbReference type="AlphaFoldDB" id="A0A1S3IYN5"/>
<feature type="region of interest" description="Disordered" evidence="1">
    <location>
        <begin position="1"/>
        <end position="27"/>
    </location>
</feature>
<dbReference type="GeneID" id="106168706"/>
<evidence type="ECO:0000313" key="2">
    <source>
        <dbReference type="Proteomes" id="UP000085678"/>
    </source>
</evidence>
<accession>A0A1S3IYN5</accession>
<organism evidence="2 3">
    <name type="scientific">Lingula anatina</name>
    <name type="common">Brachiopod</name>
    <name type="synonym">Lingula unguis</name>
    <dbReference type="NCBI Taxonomy" id="7574"/>
    <lineage>
        <taxon>Eukaryota</taxon>
        <taxon>Metazoa</taxon>
        <taxon>Spiralia</taxon>
        <taxon>Lophotrochozoa</taxon>
        <taxon>Brachiopoda</taxon>
        <taxon>Linguliformea</taxon>
        <taxon>Lingulata</taxon>
        <taxon>Lingulida</taxon>
        <taxon>Linguloidea</taxon>
        <taxon>Lingulidae</taxon>
        <taxon>Lingula</taxon>
    </lineage>
</organism>
<dbReference type="Proteomes" id="UP000085678">
    <property type="component" value="Unplaced"/>
</dbReference>
<reference evidence="3" key="1">
    <citation type="submission" date="2025-08" db="UniProtKB">
        <authorList>
            <consortium name="RefSeq"/>
        </authorList>
    </citation>
    <scope>IDENTIFICATION</scope>
    <source>
        <tissue evidence="3">Gonads</tissue>
    </source>
</reference>
<gene>
    <name evidence="3" type="primary">LOC106168706</name>
</gene>